<name>A0A8D8CLY4_CULPI</name>
<dbReference type="EMBL" id="HBUE01122703">
    <property type="protein sequence ID" value="CAG6493072.1"/>
    <property type="molecule type" value="Transcribed_RNA"/>
</dbReference>
<sequence>MRCILLKCCRRLIGTFSFIVISSGQTMKFRKQSAILGTLVRNRISTSLSVRPKTAANRAYCSFSLIFRNVRMMSRWFSSKLCASEFTRKIRLRRRPRNSVGNSCTICSLALVDVLLAAGAFPGTFRFTFFRPMLSSSASSALVAIRIVVVAPLAAFNVLASNRCVVVAGVTSISSSSTTAVWSISVSDSVADVSSSSSSSVAPPSPGTDSVRRRFASGSDWACCSWSSCSGVIFFFRLICCCDLDAS</sequence>
<organism evidence="2">
    <name type="scientific">Culex pipiens</name>
    <name type="common">House mosquito</name>
    <dbReference type="NCBI Taxonomy" id="7175"/>
    <lineage>
        <taxon>Eukaryota</taxon>
        <taxon>Metazoa</taxon>
        <taxon>Ecdysozoa</taxon>
        <taxon>Arthropoda</taxon>
        <taxon>Hexapoda</taxon>
        <taxon>Insecta</taxon>
        <taxon>Pterygota</taxon>
        <taxon>Neoptera</taxon>
        <taxon>Endopterygota</taxon>
        <taxon>Diptera</taxon>
        <taxon>Nematocera</taxon>
        <taxon>Culicoidea</taxon>
        <taxon>Culicidae</taxon>
        <taxon>Culicinae</taxon>
        <taxon>Culicini</taxon>
        <taxon>Culex</taxon>
        <taxon>Culex</taxon>
    </lineage>
</organism>
<proteinExistence type="predicted"/>
<keyword evidence="1" id="KW-0812">Transmembrane</keyword>
<evidence type="ECO:0000256" key="1">
    <source>
        <dbReference type="SAM" id="Phobius"/>
    </source>
</evidence>
<feature type="transmembrane region" description="Helical" evidence="1">
    <location>
        <begin position="141"/>
        <end position="160"/>
    </location>
</feature>
<protein>
    <submittedName>
        <fullName evidence="2">(northern house mosquito) hypothetical protein</fullName>
    </submittedName>
</protein>
<reference evidence="2" key="1">
    <citation type="submission" date="2021-05" db="EMBL/GenBank/DDBJ databases">
        <authorList>
            <person name="Alioto T."/>
            <person name="Alioto T."/>
            <person name="Gomez Garrido J."/>
        </authorList>
    </citation>
    <scope>NUCLEOTIDE SEQUENCE</scope>
</reference>
<dbReference type="AlphaFoldDB" id="A0A8D8CLY4"/>
<evidence type="ECO:0000313" key="2">
    <source>
        <dbReference type="EMBL" id="CAG6493071.1"/>
    </source>
</evidence>
<dbReference type="EMBL" id="HBUE01122702">
    <property type="protein sequence ID" value="CAG6493071.1"/>
    <property type="molecule type" value="Transcribed_RNA"/>
</dbReference>
<keyword evidence="1" id="KW-0472">Membrane</keyword>
<accession>A0A8D8CLY4</accession>
<feature type="transmembrane region" description="Helical" evidence="1">
    <location>
        <begin position="99"/>
        <end position="121"/>
    </location>
</feature>
<keyword evidence="1" id="KW-1133">Transmembrane helix</keyword>